<accession>A0A1I1AUP7</accession>
<proteinExistence type="predicted"/>
<dbReference type="AlphaFoldDB" id="A0A1I1AUP7"/>
<sequence length="104" mass="11704">MPSSRRSRKRPWTEPVPELDVLRATGGRTVEDAGDGSWVVQRVRGSDRSYRCPGCDQLVPPGTPHVVAWSAEGLFGADRAVEDRRHWHSACWSARGRRGPSRRR</sequence>
<gene>
    <name evidence="2" type="ORF">SAMN05421867_12242</name>
</gene>
<dbReference type="Proteomes" id="UP000199012">
    <property type="component" value="Unassembled WGS sequence"/>
</dbReference>
<name>A0A1I1AUP7_9CELL</name>
<dbReference type="STRING" id="988821.SAMN05421867_12242"/>
<reference evidence="2 3" key="1">
    <citation type="submission" date="2016-10" db="EMBL/GenBank/DDBJ databases">
        <authorList>
            <person name="de Groot N.N."/>
        </authorList>
    </citation>
    <scope>NUCLEOTIDE SEQUENCE [LARGE SCALE GENOMIC DNA]</scope>
    <source>
        <strain evidence="2 3">CGMCC 4.6945</strain>
    </source>
</reference>
<feature type="compositionally biased region" description="Basic residues" evidence="1">
    <location>
        <begin position="1"/>
        <end position="10"/>
    </location>
</feature>
<keyword evidence="3" id="KW-1185">Reference proteome</keyword>
<organism evidence="2 3">
    <name type="scientific">Cellulomonas marina</name>
    <dbReference type="NCBI Taxonomy" id="988821"/>
    <lineage>
        <taxon>Bacteria</taxon>
        <taxon>Bacillati</taxon>
        <taxon>Actinomycetota</taxon>
        <taxon>Actinomycetes</taxon>
        <taxon>Micrococcales</taxon>
        <taxon>Cellulomonadaceae</taxon>
        <taxon>Cellulomonas</taxon>
    </lineage>
</organism>
<feature type="region of interest" description="Disordered" evidence="1">
    <location>
        <begin position="1"/>
        <end position="33"/>
    </location>
</feature>
<dbReference type="OrthoDB" id="3381577at2"/>
<evidence type="ECO:0000313" key="3">
    <source>
        <dbReference type="Proteomes" id="UP000199012"/>
    </source>
</evidence>
<evidence type="ECO:0008006" key="4">
    <source>
        <dbReference type="Google" id="ProtNLM"/>
    </source>
</evidence>
<dbReference type="RefSeq" id="WP_090035115.1">
    <property type="nucleotide sequence ID" value="NZ_BONM01000029.1"/>
</dbReference>
<protein>
    <recommendedName>
        <fullName evidence="4">ATP/GTP-binding protein</fullName>
    </recommendedName>
</protein>
<evidence type="ECO:0000256" key="1">
    <source>
        <dbReference type="SAM" id="MobiDB-lite"/>
    </source>
</evidence>
<evidence type="ECO:0000313" key="2">
    <source>
        <dbReference type="EMBL" id="SFB41262.1"/>
    </source>
</evidence>
<dbReference type="EMBL" id="FOKA01000022">
    <property type="protein sequence ID" value="SFB41262.1"/>
    <property type="molecule type" value="Genomic_DNA"/>
</dbReference>